<dbReference type="Gene3D" id="3.40.630.30">
    <property type="match status" value="1"/>
</dbReference>
<proteinExistence type="predicted"/>
<dbReference type="Proteomes" id="UP000465778">
    <property type="component" value="Unassembled WGS sequence"/>
</dbReference>
<sequence length="169" mass="19325">MATPVIKTDRMILRKMKRTDLPYLMEIFSDPEAMRFYRSTKTNEQAEDWISWTLGNYRKYGVGLWIAEEKASGRFLGQCGITPQDTGGVTEMEIGYLFARREWGKGYATEAALACKDYGFTSLNYRKLVSIINVHNLASIRVAEKVGMKKEKTFHRAGNMMNIYAIING</sequence>
<dbReference type="PANTHER" id="PTHR43792:SF1">
    <property type="entry name" value="N-ACETYLTRANSFERASE DOMAIN-CONTAINING PROTEIN"/>
    <property type="match status" value="1"/>
</dbReference>
<dbReference type="RefSeq" id="WP_159345685.1">
    <property type="nucleotide sequence ID" value="NZ_JBALOT010000082.1"/>
</dbReference>
<evidence type="ECO:0000259" key="1">
    <source>
        <dbReference type="PROSITE" id="PS51186"/>
    </source>
</evidence>
<comment type="caution">
    <text evidence="2">The sequence shown here is derived from an EMBL/GenBank/DDBJ whole genome shotgun (WGS) entry which is preliminary data.</text>
</comment>
<gene>
    <name evidence="2" type="ORF">KIS1582_3111</name>
</gene>
<dbReference type="EMBL" id="VDEM01000038">
    <property type="protein sequence ID" value="KAF0823130.1"/>
    <property type="molecule type" value="Genomic_DNA"/>
</dbReference>
<dbReference type="OrthoDB" id="9798081at2"/>
<feature type="domain" description="N-acetyltransferase" evidence="1">
    <location>
        <begin position="11"/>
        <end position="169"/>
    </location>
</feature>
<dbReference type="InterPro" id="IPR051531">
    <property type="entry name" value="N-acetyltransferase"/>
</dbReference>
<dbReference type="AlphaFoldDB" id="A0A800N9N0"/>
<dbReference type="GO" id="GO:0016747">
    <property type="term" value="F:acyltransferase activity, transferring groups other than amino-acyl groups"/>
    <property type="evidence" value="ECO:0007669"/>
    <property type="project" value="InterPro"/>
</dbReference>
<evidence type="ECO:0000313" key="2">
    <source>
        <dbReference type="EMBL" id="KAF0823130.1"/>
    </source>
</evidence>
<dbReference type="PROSITE" id="PS51186">
    <property type="entry name" value="GNAT"/>
    <property type="match status" value="1"/>
</dbReference>
<dbReference type="Pfam" id="PF13302">
    <property type="entry name" value="Acetyltransf_3"/>
    <property type="match status" value="1"/>
</dbReference>
<dbReference type="SUPFAM" id="SSF55729">
    <property type="entry name" value="Acyl-CoA N-acyltransferases (Nat)"/>
    <property type="match status" value="1"/>
</dbReference>
<protein>
    <recommendedName>
        <fullName evidence="1">N-acetyltransferase domain-containing protein</fullName>
    </recommendedName>
</protein>
<organism evidence="2 3">
    <name type="scientific">Cytobacillus firmus</name>
    <name type="common">Bacillus firmus</name>
    <dbReference type="NCBI Taxonomy" id="1399"/>
    <lineage>
        <taxon>Bacteria</taxon>
        <taxon>Bacillati</taxon>
        <taxon>Bacillota</taxon>
        <taxon>Bacilli</taxon>
        <taxon>Bacillales</taxon>
        <taxon>Bacillaceae</taxon>
        <taxon>Cytobacillus</taxon>
    </lineage>
</organism>
<dbReference type="PANTHER" id="PTHR43792">
    <property type="entry name" value="GNAT FAMILY, PUTATIVE (AFU_ORTHOLOGUE AFUA_3G00765)-RELATED-RELATED"/>
    <property type="match status" value="1"/>
</dbReference>
<accession>A0A800N9N0</accession>
<name>A0A800N9N0_CYTFI</name>
<dbReference type="InterPro" id="IPR016181">
    <property type="entry name" value="Acyl_CoA_acyltransferase"/>
</dbReference>
<evidence type="ECO:0000313" key="3">
    <source>
        <dbReference type="Proteomes" id="UP000465778"/>
    </source>
</evidence>
<reference evidence="2 3" key="1">
    <citation type="journal article" date="2020" name="G3 (Bethesda)">
        <title>Whole Genome Sequencing and Comparative Genomics of Two Nematicidal Bacillus Strains Reveals a Wide Range of Possible Virulence Factors.</title>
        <authorList>
            <person name="Susic N."/>
            <person name="Janezic S."/>
            <person name="Rupnik M."/>
            <person name="Geric Stare B."/>
        </authorList>
    </citation>
    <scope>NUCLEOTIDE SEQUENCE [LARGE SCALE GENOMIC DNA]</scope>
    <source>
        <strain evidence="2 3">I-1582</strain>
    </source>
</reference>
<dbReference type="InterPro" id="IPR000182">
    <property type="entry name" value="GNAT_dom"/>
</dbReference>